<dbReference type="OrthoDB" id="422574at2759"/>
<dbReference type="InterPro" id="IPR036249">
    <property type="entry name" value="Thioredoxin-like_sf"/>
</dbReference>
<dbReference type="Gene3D" id="3.40.30.10">
    <property type="entry name" value="Glutaredoxin"/>
    <property type="match status" value="1"/>
</dbReference>
<dbReference type="SFLD" id="SFLDG01151">
    <property type="entry name" value="Main.2:_Nu-like"/>
    <property type="match status" value="1"/>
</dbReference>
<dbReference type="InterPro" id="IPR004045">
    <property type="entry name" value="Glutathione_S-Trfase_N"/>
</dbReference>
<dbReference type="InterPro" id="IPR040079">
    <property type="entry name" value="Glutathione_S-Trfase"/>
</dbReference>
<name>A0A830HT64_9CHLO</name>
<feature type="domain" description="GST C-terminal" evidence="3">
    <location>
        <begin position="168"/>
        <end position="296"/>
    </location>
</feature>
<evidence type="ECO:0000313" key="4">
    <source>
        <dbReference type="EMBL" id="GHP08671.1"/>
    </source>
</evidence>
<dbReference type="AlphaFoldDB" id="A0A830HT64"/>
<dbReference type="PROSITE" id="PS50405">
    <property type="entry name" value="GST_CTER"/>
    <property type="match status" value="1"/>
</dbReference>
<evidence type="ECO:0000256" key="1">
    <source>
        <dbReference type="ARBA" id="ARBA00007409"/>
    </source>
</evidence>
<dbReference type="Pfam" id="PF00043">
    <property type="entry name" value="GST_C"/>
    <property type="match status" value="1"/>
</dbReference>
<evidence type="ECO:0000313" key="5">
    <source>
        <dbReference type="Proteomes" id="UP000660262"/>
    </source>
</evidence>
<dbReference type="SUPFAM" id="SSF52833">
    <property type="entry name" value="Thioredoxin-like"/>
    <property type="match status" value="1"/>
</dbReference>
<evidence type="ECO:0000259" key="2">
    <source>
        <dbReference type="PROSITE" id="PS50404"/>
    </source>
</evidence>
<reference evidence="4" key="1">
    <citation type="submission" date="2020-10" db="EMBL/GenBank/DDBJ databases">
        <title>Unveiling of a novel bifunctional photoreceptor, Dualchrome1, isolated from a cosmopolitan green alga.</title>
        <authorList>
            <person name="Suzuki S."/>
            <person name="Kawachi M."/>
        </authorList>
    </citation>
    <scope>NUCLEOTIDE SEQUENCE</scope>
    <source>
        <strain evidence="4">NIES 2893</strain>
    </source>
</reference>
<sequence>MVVMSSFVNHVTSAYSSCVAKCRRAVAAKASKPTLPSSYTLPEVWAGDPSSMGGTFGAVNQPTAGARFVAPLPVGKKPLQLYSLGTPNGQKVTIMLYECLLDDKFDSWEINIGQLHQFSSGFVDVNPNSKIPALTDADGPGGNNVNVFETGSILLYLAEKTGKFIPTDPVKRIECMNWLMWNMGTAPYLGQFGHFYKYAPVHIEYGVDRYAMEAKRIVDVLDHLLENRQFIVGEEVTIADFAIFPWVVCLLRGYNAGAFLKLDSYTHVKAWCDRMMSRPNVRRGMQHSYGKWDPNK</sequence>
<dbReference type="PANTHER" id="PTHR44051">
    <property type="entry name" value="GLUTATHIONE S-TRANSFERASE-RELATED"/>
    <property type="match status" value="1"/>
</dbReference>
<proteinExistence type="inferred from homology"/>
<organism evidence="4 5">
    <name type="scientific">Pycnococcus provasolii</name>
    <dbReference type="NCBI Taxonomy" id="41880"/>
    <lineage>
        <taxon>Eukaryota</taxon>
        <taxon>Viridiplantae</taxon>
        <taxon>Chlorophyta</taxon>
        <taxon>Pseudoscourfieldiophyceae</taxon>
        <taxon>Pseudoscourfieldiales</taxon>
        <taxon>Pycnococcaceae</taxon>
        <taxon>Pycnococcus</taxon>
    </lineage>
</organism>
<dbReference type="InterPro" id="IPR004046">
    <property type="entry name" value="GST_C"/>
</dbReference>
<dbReference type="InterPro" id="IPR036282">
    <property type="entry name" value="Glutathione-S-Trfase_C_sf"/>
</dbReference>
<keyword evidence="5" id="KW-1185">Reference proteome</keyword>
<feature type="domain" description="GST N-terminal" evidence="2">
    <location>
        <begin position="76"/>
        <end position="165"/>
    </location>
</feature>
<evidence type="ECO:0000259" key="3">
    <source>
        <dbReference type="PROSITE" id="PS50405"/>
    </source>
</evidence>
<evidence type="ECO:0008006" key="6">
    <source>
        <dbReference type="Google" id="ProtNLM"/>
    </source>
</evidence>
<dbReference type="NCBIfam" id="NF008731">
    <property type="entry name" value="PRK11752.1"/>
    <property type="match status" value="1"/>
</dbReference>
<dbReference type="SFLD" id="SFLDG00358">
    <property type="entry name" value="Main_(cytGST)"/>
    <property type="match status" value="1"/>
</dbReference>
<dbReference type="PROSITE" id="PS50404">
    <property type="entry name" value="GST_NTER"/>
    <property type="match status" value="1"/>
</dbReference>
<gene>
    <name evidence="4" type="ORF">PPROV_000740800</name>
</gene>
<dbReference type="InterPro" id="IPR010987">
    <property type="entry name" value="Glutathione-S-Trfase_C-like"/>
</dbReference>
<dbReference type="SFLD" id="SFLDS00019">
    <property type="entry name" value="Glutathione_Transferase_(cytos"/>
    <property type="match status" value="1"/>
</dbReference>
<dbReference type="Gene3D" id="1.20.1050.10">
    <property type="match status" value="1"/>
</dbReference>
<dbReference type="Proteomes" id="UP000660262">
    <property type="component" value="Unassembled WGS sequence"/>
</dbReference>
<accession>A0A830HT64</accession>
<dbReference type="PANTHER" id="PTHR44051:SF22">
    <property type="entry name" value="DISULFIDE-BOND OXIDOREDUCTASE YGHU"/>
    <property type="match status" value="1"/>
</dbReference>
<comment type="caution">
    <text evidence="4">The sequence shown here is derived from an EMBL/GenBank/DDBJ whole genome shotgun (WGS) entry which is preliminary data.</text>
</comment>
<dbReference type="CDD" id="cd03048">
    <property type="entry name" value="GST_N_Ure2p_like"/>
    <property type="match status" value="1"/>
</dbReference>
<dbReference type="EMBL" id="BNJQ01000021">
    <property type="protein sequence ID" value="GHP08671.1"/>
    <property type="molecule type" value="Genomic_DNA"/>
</dbReference>
<comment type="similarity">
    <text evidence="1">Belongs to the GST superfamily.</text>
</comment>
<protein>
    <recommendedName>
        <fullName evidence="6">Glutathione transferase</fullName>
    </recommendedName>
</protein>
<dbReference type="SUPFAM" id="SSF47616">
    <property type="entry name" value="GST C-terminal domain-like"/>
    <property type="match status" value="1"/>
</dbReference>
<dbReference type="Pfam" id="PF13409">
    <property type="entry name" value="GST_N_2"/>
    <property type="match status" value="1"/>
</dbReference>